<name>A0A4R4PKJ5_9ACTN</name>
<keyword evidence="2" id="KW-1185">Reference proteome</keyword>
<dbReference type="Proteomes" id="UP000295075">
    <property type="component" value="Unassembled WGS sequence"/>
</dbReference>
<evidence type="ECO:0000313" key="2">
    <source>
        <dbReference type="Proteomes" id="UP000295075"/>
    </source>
</evidence>
<sequence length="69" mass="7853">MTTQWYTGQGGRFHCQDPHLPGPTHDWVLDPWGWTIHSRCGLVLRGMQPTSEDGTLCTMCAGKLLQERR</sequence>
<proteinExistence type="predicted"/>
<gene>
    <name evidence="1" type="ORF">E1261_30705</name>
</gene>
<protein>
    <submittedName>
        <fullName evidence="1">Uncharacterized protein</fullName>
    </submittedName>
</protein>
<reference evidence="1 2" key="1">
    <citation type="submission" date="2019-03" db="EMBL/GenBank/DDBJ databases">
        <title>Draft genome sequences of novel Actinobacteria.</title>
        <authorList>
            <person name="Sahin N."/>
            <person name="Ay H."/>
            <person name="Saygin H."/>
        </authorList>
    </citation>
    <scope>NUCLEOTIDE SEQUENCE [LARGE SCALE GENOMIC DNA]</scope>
    <source>
        <strain evidence="1 2">JCM 30547</strain>
    </source>
</reference>
<dbReference type="EMBL" id="SMKA01000189">
    <property type="protein sequence ID" value="TDC22483.1"/>
    <property type="molecule type" value="Genomic_DNA"/>
</dbReference>
<dbReference type="AlphaFoldDB" id="A0A4R4PKJ5"/>
<accession>A0A4R4PKJ5</accession>
<dbReference type="RefSeq" id="WP_132412714.1">
    <property type="nucleotide sequence ID" value="NZ_SMKA01000189.1"/>
</dbReference>
<organism evidence="1 2">
    <name type="scientific">Kribbella albertanoniae</name>
    <dbReference type="NCBI Taxonomy" id="1266829"/>
    <lineage>
        <taxon>Bacteria</taxon>
        <taxon>Bacillati</taxon>
        <taxon>Actinomycetota</taxon>
        <taxon>Actinomycetes</taxon>
        <taxon>Propionibacteriales</taxon>
        <taxon>Kribbellaceae</taxon>
        <taxon>Kribbella</taxon>
    </lineage>
</organism>
<evidence type="ECO:0000313" key="1">
    <source>
        <dbReference type="EMBL" id="TDC22483.1"/>
    </source>
</evidence>
<comment type="caution">
    <text evidence="1">The sequence shown here is derived from an EMBL/GenBank/DDBJ whole genome shotgun (WGS) entry which is preliminary data.</text>
</comment>